<dbReference type="Pfam" id="PF01535">
    <property type="entry name" value="PPR"/>
    <property type="match status" value="1"/>
</dbReference>
<name>A0A0F4Z6C5_9PEZI</name>
<protein>
    <recommendedName>
        <fullName evidence="4">Tetratricopeptide repeat domain-containing protein</fullName>
    </recommendedName>
</protein>
<accession>A0A0F4Z6C5</accession>
<dbReference type="InterPro" id="IPR002885">
    <property type="entry name" value="PPR_rpt"/>
</dbReference>
<evidence type="ECO:0000259" key="4">
    <source>
        <dbReference type="Pfam" id="PF24603"/>
    </source>
</evidence>
<dbReference type="AlphaFoldDB" id="A0A0F4Z6C5"/>
<feature type="repeat" description="PPR" evidence="2">
    <location>
        <begin position="995"/>
        <end position="1031"/>
    </location>
</feature>
<evidence type="ECO:0000256" key="3">
    <source>
        <dbReference type="SAM" id="MobiDB-lite"/>
    </source>
</evidence>
<feature type="repeat" description="PPR" evidence="2">
    <location>
        <begin position="1137"/>
        <end position="1171"/>
    </location>
</feature>
<comment type="caution">
    <text evidence="5">The sequence shown here is derived from an EMBL/GenBank/DDBJ whole genome shotgun (WGS) entry which is preliminary data.</text>
</comment>
<dbReference type="InterPro" id="IPR057585">
    <property type="entry name" value="TPR_dom_fungi"/>
</dbReference>
<reference evidence="5 6" key="1">
    <citation type="submission" date="2015-03" db="EMBL/GenBank/DDBJ databases">
        <authorList>
            <person name="Radwan O."/>
            <person name="Al-Naeli F.A."/>
            <person name="Rendon G.A."/>
            <person name="Fields C."/>
        </authorList>
    </citation>
    <scope>NUCLEOTIDE SEQUENCE [LARGE SCALE GENOMIC DNA]</scope>
    <source>
        <strain evidence="5">CR-DP1</strain>
    </source>
</reference>
<dbReference type="PANTHER" id="PTHR46128:SF329">
    <property type="entry name" value="MITOCHONDRIAL GROUP I INTRON SPLICING FACTOR DMR1"/>
    <property type="match status" value="1"/>
</dbReference>
<evidence type="ECO:0000313" key="6">
    <source>
        <dbReference type="Proteomes" id="UP000033483"/>
    </source>
</evidence>
<dbReference type="PROSITE" id="PS51375">
    <property type="entry name" value="PPR"/>
    <property type="match status" value="5"/>
</dbReference>
<dbReference type="EMBL" id="LAEV01002291">
    <property type="protein sequence ID" value="KKA26104.1"/>
    <property type="molecule type" value="Genomic_DNA"/>
</dbReference>
<dbReference type="Proteomes" id="UP000033483">
    <property type="component" value="Unassembled WGS sequence"/>
</dbReference>
<evidence type="ECO:0000256" key="2">
    <source>
        <dbReference type="PROSITE-ProRule" id="PRU00708"/>
    </source>
</evidence>
<dbReference type="PANTHER" id="PTHR46128">
    <property type="entry name" value="MITOCHONDRIAL GROUP I INTRON SPLICING FACTOR CCM1"/>
    <property type="match status" value="1"/>
</dbReference>
<feature type="compositionally biased region" description="Low complexity" evidence="3">
    <location>
        <begin position="202"/>
        <end position="211"/>
    </location>
</feature>
<gene>
    <name evidence="5" type="ORF">TD95_003130</name>
</gene>
<comment type="similarity">
    <text evidence="1">Belongs to the PPR family. P subfamily.</text>
</comment>
<dbReference type="InterPro" id="IPR011990">
    <property type="entry name" value="TPR-like_helical_dom_sf"/>
</dbReference>
<dbReference type="Gene3D" id="1.25.40.10">
    <property type="entry name" value="Tetratricopeptide repeat domain"/>
    <property type="match status" value="5"/>
</dbReference>
<organism evidence="5 6">
    <name type="scientific">Thielaviopsis punctulata</name>
    <dbReference type="NCBI Taxonomy" id="72032"/>
    <lineage>
        <taxon>Eukaryota</taxon>
        <taxon>Fungi</taxon>
        <taxon>Dikarya</taxon>
        <taxon>Ascomycota</taxon>
        <taxon>Pezizomycotina</taxon>
        <taxon>Sordariomycetes</taxon>
        <taxon>Hypocreomycetidae</taxon>
        <taxon>Microascales</taxon>
        <taxon>Ceratocystidaceae</taxon>
        <taxon>Thielaviopsis</taxon>
    </lineage>
</organism>
<dbReference type="OrthoDB" id="411857at2759"/>
<feature type="region of interest" description="Disordered" evidence="3">
    <location>
        <begin position="189"/>
        <end position="218"/>
    </location>
</feature>
<dbReference type="NCBIfam" id="TIGR00756">
    <property type="entry name" value="PPR"/>
    <property type="match status" value="3"/>
</dbReference>
<evidence type="ECO:0000256" key="1">
    <source>
        <dbReference type="ARBA" id="ARBA00007626"/>
    </source>
</evidence>
<sequence>MPTIYSSLYQQFIRQGLSKSVTHGYAQSVIAATHPHLLNSQNRPSFSNRNTSHISRLHTLQIKNAFQHGRSATGLIASHDHLHDRSGLSHSNLDAHFDALKLQQEGTAEPTEEAIEEWNQCELQKRIEWKPTPAAILLGDAKPSADDDCAIIDENDDDVHTPPGRYSPADKAALAHIDAALTREIEARQRQESLSNNLSDRSAAASPNAASRVQSQSHTPVLYTTLPTQPRTPPPNHQAVAYANHLMGLSKAGRYMEIPAVFEAMLVGKIRPLASAYNALLMAAIYIPTDKSEVLSKSLEVYADMIRRRVAPDSDTYDIMVGLLATRSLEVSSKKADLESKRVRFGGMDEAGKFMFASHELEDAILSEDDRLDLAIKLFGESVKNNRAAYSPETYNQLISACASSGRLSEMLKVFEHMESQKATPYAAIFPQMITAYGSSGDLASAVDCYNEYKQLAIRKDSGSETMVGRLDSEVYAAVIYSYIVGDKTEDAVNFYQKIVNLHGESATELKETLIASGIVKAFIDRGLVDQALEWAQKMSIQSAARSNTMAKIAMAAADKNEWAVALAAYGNMGAKVGDITTPASAMMAMSIRAGDVGSAMKYWTDLSRPDLVATAELIEPTTMYAVAMIGSGQVGEGLTQSDMMFERIRAQEAETRADVVDEIEEGVMFIAQYMQSRGVVDTRDSRSVSVSVSASVSGATTSSFVSASSVSAPSANLQDSYDPYARTTDFKGSALISEDLETTPGRKGSRLSEAMTRFRNMRRAGRHPRYITYAKLIAAASREGNTELCLEILSMAHKDVPLQPQYAAVRYGWSSILDAMIGASLHIGDRAAAEEYHQQLLDIGATPSANTYGLYITTLKESTKTFDEASEAVKIFLRAKAEGVEPSSFLYNALIGKLGKARRIDDCLLYFSEMRALGIKPTSVTYGTIVNALCRVSDEKFAEELFDEMESMPNYKARPAPYNSMMQFFLTTKHDKAKVLAYYGRMQARGIAATSHTYKLLIDTYATLDPVDFAAAEAVLDEMRAAGVSPEPIHYASLIHARGCVMHDADGARRVFDSVIADASVACNASLFQALFEGLVANHRVGETEPLLGVMRRHQVPLTAYIANTLIHGWAAAGRIERAQAIYEAVGREKREPSTYEAMTRAYLASEHRERAQEILEEMMSRGYPSAVVSKVVELMG</sequence>
<proteinExistence type="inferred from homology"/>
<keyword evidence="6" id="KW-1185">Reference proteome</keyword>
<dbReference type="FunFam" id="1.25.40.10:FF:000266">
    <property type="entry name" value="Pentatricopeptide repeat domain-containing protein"/>
    <property type="match status" value="1"/>
</dbReference>
<feature type="repeat" description="PPR" evidence="2">
    <location>
        <begin position="888"/>
        <end position="922"/>
    </location>
</feature>
<dbReference type="InterPro" id="IPR050872">
    <property type="entry name" value="PPR_P_subfamily"/>
</dbReference>
<evidence type="ECO:0000313" key="5">
    <source>
        <dbReference type="EMBL" id="KKA26104.1"/>
    </source>
</evidence>
<feature type="repeat" description="PPR" evidence="2">
    <location>
        <begin position="391"/>
        <end position="425"/>
    </location>
</feature>
<feature type="domain" description="Tetratricopeptide repeat" evidence="4">
    <location>
        <begin position="510"/>
        <end position="608"/>
    </location>
</feature>
<feature type="repeat" description="PPR" evidence="2">
    <location>
        <begin position="923"/>
        <end position="953"/>
    </location>
</feature>
<dbReference type="Pfam" id="PF13041">
    <property type="entry name" value="PPR_2"/>
    <property type="match status" value="1"/>
</dbReference>
<dbReference type="Pfam" id="PF24603">
    <property type="entry name" value="TPR_30"/>
    <property type="match status" value="1"/>
</dbReference>